<reference evidence="1" key="1">
    <citation type="submission" date="2018-05" db="EMBL/GenBank/DDBJ databases">
        <authorList>
            <person name="Lanie J.A."/>
            <person name="Ng W.-L."/>
            <person name="Kazmierczak K.M."/>
            <person name="Andrzejewski T.M."/>
            <person name="Davidsen T.M."/>
            <person name="Wayne K.J."/>
            <person name="Tettelin H."/>
            <person name="Glass J.I."/>
            <person name="Rusch D."/>
            <person name="Podicherti R."/>
            <person name="Tsui H.-C.T."/>
            <person name="Winkler M.E."/>
        </authorList>
    </citation>
    <scope>NUCLEOTIDE SEQUENCE</scope>
</reference>
<gene>
    <name evidence="1" type="ORF">METZ01_LOCUS265042</name>
</gene>
<dbReference type="GO" id="GO:0004497">
    <property type="term" value="F:monooxygenase activity"/>
    <property type="evidence" value="ECO:0007669"/>
    <property type="project" value="InterPro"/>
</dbReference>
<evidence type="ECO:0000313" key="1">
    <source>
        <dbReference type="EMBL" id="SVC12188.1"/>
    </source>
</evidence>
<dbReference type="EMBL" id="UINC01074718">
    <property type="protein sequence ID" value="SVC12188.1"/>
    <property type="molecule type" value="Genomic_DNA"/>
</dbReference>
<dbReference type="InterPro" id="IPR050816">
    <property type="entry name" value="Flavin-dep_Halogenase_NPB"/>
</dbReference>
<dbReference type="Pfam" id="PF04820">
    <property type="entry name" value="Trp_halogenase"/>
    <property type="match status" value="1"/>
</dbReference>
<accession>A0A382JKD0</accession>
<dbReference type="InterPro" id="IPR036188">
    <property type="entry name" value="FAD/NAD-bd_sf"/>
</dbReference>
<protein>
    <recommendedName>
        <fullName evidence="2">FAD-binding domain-containing protein</fullName>
    </recommendedName>
</protein>
<dbReference type="PANTHER" id="PTHR43747:SF1">
    <property type="entry name" value="SLR1998 PROTEIN"/>
    <property type="match status" value="1"/>
</dbReference>
<name>A0A382JKD0_9ZZZZ</name>
<dbReference type="PANTHER" id="PTHR43747">
    <property type="entry name" value="FAD-BINDING PROTEIN"/>
    <property type="match status" value="1"/>
</dbReference>
<proteinExistence type="predicted"/>
<feature type="non-terminal residue" evidence="1">
    <location>
        <position position="1"/>
    </location>
</feature>
<dbReference type="AlphaFoldDB" id="A0A382JKD0"/>
<dbReference type="Gene3D" id="3.50.50.60">
    <property type="entry name" value="FAD/NAD(P)-binding domain"/>
    <property type="match status" value="1"/>
</dbReference>
<dbReference type="InterPro" id="IPR006905">
    <property type="entry name" value="Flavin_halogenase"/>
</dbReference>
<sequence>EREKFPRYHIGESLLPFTYEPLKRLGLIERMRASAFIKKHSVQFVSTTGKASQPFYFNTRYDDDVAQTWQVLRSEFDQMLLDHARDKGANVVEETKVIDLLRDGDRVTGVRVRQPDGTEAEHRAPITLDCSGKESFAASRNRWRVPDPELNKVAVWTYYKGAKRDKGIDEGTTTVAFLPKKGWFWYIPLHDDRVSVGVVAEGKYLTRDGVRSPKDIFHREVTQNKWIEEYLAPGKSTGDYYVTNEFSFHSRHCGCEGLLLLGDAFCFLDPVFSSGLMLALKSGVMAADAVHAAIEADDFSPAQFEGYATTLRVSIENMRKLVYVFYHPNFTFRDLIGKYPDLAGDITDCLSGDVNKDFSRLWTAVEEFAPIPEKLPYGMPKAPGKAMV</sequence>
<evidence type="ECO:0008006" key="2">
    <source>
        <dbReference type="Google" id="ProtNLM"/>
    </source>
</evidence>
<dbReference type="SUPFAM" id="SSF51905">
    <property type="entry name" value="FAD/NAD(P)-binding domain"/>
    <property type="match status" value="1"/>
</dbReference>
<organism evidence="1">
    <name type="scientific">marine metagenome</name>
    <dbReference type="NCBI Taxonomy" id="408172"/>
    <lineage>
        <taxon>unclassified sequences</taxon>
        <taxon>metagenomes</taxon>
        <taxon>ecological metagenomes</taxon>
    </lineage>
</organism>